<sequence length="215" mass="22246">MGAQLSKGEATVDGKAVAEKANGQENGHVKTNGDVSTKPDGEAVAADGNGTVEVAKEEAAKTEAVDGIEAAPATEGDAAKSDGEAAKETKKKKKFSLKNSFKFKGISLKKNKKESQEAVEPAATPTAEDKPEENGQAATETKEEEPAAAETNVTPAPEAEAEPKAEEEEEEPKAEEPAQETEAAPTEETTKSDETPAPAEETTPTTASDPEPAAE</sequence>
<evidence type="ECO:0000256" key="10">
    <source>
        <dbReference type="SAM" id="MobiDB-lite"/>
    </source>
</evidence>
<feature type="region of interest" description="Disordered" evidence="10">
    <location>
        <begin position="1"/>
        <end position="215"/>
    </location>
</feature>
<dbReference type="GO" id="GO:0005516">
    <property type="term" value="F:calmodulin binding"/>
    <property type="evidence" value="ECO:0007669"/>
    <property type="project" value="InterPro"/>
</dbReference>
<dbReference type="InterPro" id="IPR002101">
    <property type="entry name" value="MARCKS"/>
</dbReference>
<organism evidence="11 12">
    <name type="scientific">Sinocyclocheilus grahami</name>
    <name type="common">Dianchi golden-line fish</name>
    <name type="synonym">Barbus grahami</name>
    <dbReference type="NCBI Taxonomy" id="75366"/>
    <lineage>
        <taxon>Eukaryota</taxon>
        <taxon>Metazoa</taxon>
        <taxon>Chordata</taxon>
        <taxon>Craniata</taxon>
        <taxon>Vertebrata</taxon>
        <taxon>Euteleostomi</taxon>
        <taxon>Actinopterygii</taxon>
        <taxon>Neopterygii</taxon>
        <taxon>Teleostei</taxon>
        <taxon>Ostariophysi</taxon>
        <taxon>Cypriniformes</taxon>
        <taxon>Cyprinidae</taxon>
        <taxon>Cyprininae</taxon>
        <taxon>Sinocyclocheilus</taxon>
    </lineage>
</organism>
<dbReference type="PRINTS" id="PR00963">
    <property type="entry name" value="MARCKS"/>
</dbReference>
<feature type="compositionally biased region" description="Acidic residues" evidence="10">
    <location>
        <begin position="165"/>
        <end position="179"/>
    </location>
</feature>
<dbReference type="Pfam" id="PF02063">
    <property type="entry name" value="MARCKS"/>
    <property type="match status" value="1"/>
</dbReference>
<keyword evidence="8" id="KW-0206">Cytoskeleton</keyword>
<dbReference type="CTD" id="406407"/>
<reference evidence="11" key="1">
    <citation type="submission" date="2025-08" db="UniProtKB">
        <authorList>
            <consortium name="Ensembl"/>
        </authorList>
    </citation>
    <scope>IDENTIFICATION</scope>
</reference>
<dbReference type="PROSITE" id="PS00826">
    <property type="entry name" value="MARCKS_1"/>
    <property type="match status" value="1"/>
</dbReference>
<reference evidence="11" key="2">
    <citation type="submission" date="2025-09" db="UniProtKB">
        <authorList>
            <consortium name="Ensembl"/>
        </authorList>
    </citation>
    <scope>IDENTIFICATION</scope>
</reference>
<comment type="subcellular location">
    <subcellularLocation>
        <location evidence="1">Cell membrane</location>
        <topology evidence="1">Lipid-anchor</topology>
    </subcellularLocation>
    <subcellularLocation>
        <location evidence="2">Cytoplasm</location>
        <location evidence="2">Cytoskeleton</location>
    </subcellularLocation>
</comment>
<dbReference type="AlphaFoldDB" id="A0A672LTR1"/>
<feature type="compositionally biased region" description="Low complexity" evidence="10">
    <location>
        <begin position="148"/>
        <end position="158"/>
    </location>
</feature>
<evidence type="ECO:0000256" key="1">
    <source>
        <dbReference type="ARBA" id="ARBA00004193"/>
    </source>
</evidence>
<dbReference type="PANTHER" id="PTHR14353">
    <property type="entry name" value="MYRISTOYLATED ALANINE-RICH C-KINASE SUBSTRATE MARCKS"/>
    <property type="match status" value="1"/>
</dbReference>
<dbReference type="GO" id="GO:0005737">
    <property type="term" value="C:cytoplasm"/>
    <property type="evidence" value="ECO:0007669"/>
    <property type="project" value="TreeGrafter"/>
</dbReference>
<dbReference type="Ensembl" id="ENSSGRT00000029369.1">
    <property type="protein sequence ID" value="ENSSGRP00000027288.1"/>
    <property type="gene ID" value="ENSSGRG00000015670.1"/>
</dbReference>
<keyword evidence="12" id="KW-1185">Reference proteome</keyword>
<feature type="compositionally biased region" description="Low complexity" evidence="10">
    <location>
        <begin position="195"/>
        <end position="215"/>
    </location>
</feature>
<keyword evidence="6" id="KW-0519">Myristate</keyword>
<comment type="similarity">
    <text evidence="3">Belongs to the MARCKS family.</text>
</comment>
<dbReference type="Proteomes" id="UP000472262">
    <property type="component" value="Unassembled WGS sequence"/>
</dbReference>
<protein>
    <submittedName>
        <fullName evidence="11">MARCKS-related protein-like</fullName>
    </submittedName>
</protein>
<dbReference type="OrthoDB" id="9948538at2759"/>
<evidence type="ECO:0000256" key="8">
    <source>
        <dbReference type="ARBA" id="ARBA00023212"/>
    </source>
</evidence>
<evidence type="ECO:0000256" key="9">
    <source>
        <dbReference type="ARBA" id="ARBA00023288"/>
    </source>
</evidence>
<feature type="compositionally biased region" description="Basic and acidic residues" evidence="10">
    <location>
        <begin position="77"/>
        <end position="88"/>
    </location>
</feature>
<dbReference type="FunCoup" id="A0A672LTR1">
    <property type="interactions" value="558"/>
</dbReference>
<evidence type="ECO:0000313" key="12">
    <source>
        <dbReference type="Proteomes" id="UP000472262"/>
    </source>
</evidence>
<evidence type="ECO:0000313" key="11">
    <source>
        <dbReference type="Ensembl" id="ENSSGRP00000027288.1"/>
    </source>
</evidence>
<dbReference type="KEGG" id="sgh:107597644"/>
<evidence type="ECO:0000256" key="6">
    <source>
        <dbReference type="ARBA" id="ARBA00022707"/>
    </source>
</evidence>
<keyword evidence="9" id="KW-0449">Lipoprotein</keyword>
<dbReference type="GO" id="GO:0005856">
    <property type="term" value="C:cytoskeleton"/>
    <property type="evidence" value="ECO:0007669"/>
    <property type="project" value="UniProtKB-SubCell"/>
</dbReference>
<accession>A0A672LTR1</accession>
<gene>
    <name evidence="11" type="primary">LOC107597644</name>
</gene>
<evidence type="ECO:0000256" key="4">
    <source>
        <dbReference type="ARBA" id="ARBA00022475"/>
    </source>
</evidence>
<dbReference type="OMA" id="GCANTKA"/>
<evidence type="ECO:0000256" key="3">
    <source>
        <dbReference type="ARBA" id="ARBA00006456"/>
    </source>
</evidence>
<keyword evidence="5" id="KW-0963">Cytoplasm</keyword>
<dbReference type="PANTHER" id="PTHR14353:SF8">
    <property type="entry name" value="MARCKS-RELATED PROTEIN"/>
    <property type="match status" value="1"/>
</dbReference>
<dbReference type="GO" id="GO:0005886">
    <property type="term" value="C:plasma membrane"/>
    <property type="evidence" value="ECO:0007669"/>
    <property type="project" value="UniProtKB-SubCell"/>
</dbReference>
<name>A0A672LTR1_SINGR</name>
<dbReference type="GO" id="GO:0007015">
    <property type="term" value="P:actin filament organization"/>
    <property type="evidence" value="ECO:0007669"/>
    <property type="project" value="TreeGrafter"/>
</dbReference>
<feature type="compositionally biased region" description="Basic and acidic residues" evidence="10">
    <location>
        <begin position="54"/>
        <end position="64"/>
    </location>
</feature>
<proteinExistence type="inferred from homology"/>
<dbReference type="GO" id="GO:0051015">
    <property type="term" value="F:actin filament binding"/>
    <property type="evidence" value="ECO:0007669"/>
    <property type="project" value="TreeGrafter"/>
</dbReference>
<keyword evidence="4" id="KW-1003">Cell membrane</keyword>
<evidence type="ECO:0000256" key="7">
    <source>
        <dbReference type="ARBA" id="ARBA00023136"/>
    </source>
</evidence>
<keyword evidence="7" id="KW-0472">Membrane</keyword>
<evidence type="ECO:0000256" key="2">
    <source>
        <dbReference type="ARBA" id="ARBA00004245"/>
    </source>
</evidence>
<dbReference type="GO" id="GO:0007417">
    <property type="term" value="P:central nervous system development"/>
    <property type="evidence" value="ECO:0007669"/>
    <property type="project" value="TreeGrafter"/>
</dbReference>
<evidence type="ECO:0000256" key="5">
    <source>
        <dbReference type="ARBA" id="ARBA00022490"/>
    </source>
</evidence>
<dbReference type="InParanoid" id="A0A672LTR1"/>